<dbReference type="PRINTS" id="PR00505">
    <property type="entry name" value="D12N6MTFRASE"/>
</dbReference>
<dbReference type="InterPro" id="IPR023095">
    <property type="entry name" value="Ade_MeTrfase_dom_2"/>
</dbReference>
<keyword evidence="5" id="KW-0949">S-adenosyl-L-methionine</keyword>
<dbReference type="PANTHER" id="PTHR30481">
    <property type="entry name" value="DNA ADENINE METHYLASE"/>
    <property type="match status" value="1"/>
</dbReference>
<evidence type="ECO:0000313" key="8">
    <source>
        <dbReference type="Proteomes" id="UP000294555"/>
    </source>
</evidence>
<dbReference type="PIRSF" id="PIRSF000398">
    <property type="entry name" value="M_m6A_EcoRV"/>
    <property type="match status" value="1"/>
</dbReference>
<dbReference type="GO" id="GO:0009007">
    <property type="term" value="F:site-specific DNA-methyltransferase (adenine-specific) activity"/>
    <property type="evidence" value="ECO:0007669"/>
    <property type="project" value="UniProtKB-EC"/>
</dbReference>
<dbReference type="Pfam" id="PF02086">
    <property type="entry name" value="MethyltransfD12"/>
    <property type="match status" value="1"/>
</dbReference>
<dbReference type="InterPro" id="IPR029063">
    <property type="entry name" value="SAM-dependent_MTases_sf"/>
</dbReference>
<dbReference type="GO" id="GO:0009307">
    <property type="term" value="P:DNA restriction-modification system"/>
    <property type="evidence" value="ECO:0007669"/>
    <property type="project" value="InterPro"/>
</dbReference>
<dbReference type="GO" id="GO:0006298">
    <property type="term" value="P:mismatch repair"/>
    <property type="evidence" value="ECO:0007669"/>
    <property type="project" value="TreeGrafter"/>
</dbReference>
<keyword evidence="3 7" id="KW-0489">Methyltransferase</keyword>
<evidence type="ECO:0000256" key="6">
    <source>
        <dbReference type="ARBA" id="ARBA00047942"/>
    </source>
</evidence>
<organism evidence="7 8">
    <name type="scientific">Sodalis ligni</name>
    <dbReference type="NCBI Taxonomy" id="2697027"/>
    <lineage>
        <taxon>Bacteria</taxon>
        <taxon>Pseudomonadati</taxon>
        <taxon>Pseudomonadota</taxon>
        <taxon>Gammaproteobacteria</taxon>
        <taxon>Enterobacterales</taxon>
        <taxon>Bruguierivoracaceae</taxon>
        <taxon>Sodalis</taxon>
    </lineage>
</organism>
<gene>
    <name evidence="7" type="ORF">EZJ58_1892</name>
</gene>
<evidence type="ECO:0000256" key="5">
    <source>
        <dbReference type="ARBA" id="ARBA00022691"/>
    </source>
</evidence>
<dbReference type="Gene3D" id="3.40.50.150">
    <property type="entry name" value="Vaccinia Virus protein VP39"/>
    <property type="match status" value="1"/>
</dbReference>
<dbReference type="EC" id="2.1.1.72" evidence="2"/>
<keyword evidence="8" id="KW-1185">Reference proteome</keyword>
<keyword evidence="4" id="KW-0808">Transferase</keyword>
<dbReference type="GO" id="GO:1904047">
    <property type="term" value="F:S-adenosyl-L-methionine binding"/>
    <property type="evidence" value="ECO:0007669"/>
    <property type="project" value="TreeGrafter"/>
</dbReference>
<dbReference type="InterPro" id="IPR012327">
    <property type="entry name" value="MeTrfase_D12"/>
</dbReference>
<dbReference type="InterPro" id="IPR012263">
    <property type="entry name" value="M_m6A_EcoRV"/>
</dbReference>
<comment type="caution">
    <text evidence="7">The sequence shown here is derived from an EMBL/GenBank/DDBJ whole genome shotgun (WGS) entry which is preliminary data.</text>
</comment>
<name>A0A4R1NGH7_9GAMM</name>
<comment type="similarity">
    <text evidence="1">Belongs to the N(4)/N(6)-methyltransferase family.</text>
</comment>
<dbReference type="PANTHER" id="PTHR30481:SF2">
    <property type="entry name" value="SITE-SPECIFIC DNA-METHYLTRANSFERASE (ADENINE-SPECIFIC)"/>
    <property type="match status" value="1"/>
</dbReference>
<proteinExistence type="inferred from homology"/>
<dbReference type="RefSeq" id="WP_132922642.1">
    <property type="nucleotide sequence ID" value="NZ_SJOI01000001.1"/>
</dbReference>
<dbReference type="GO" id="GO:0032259">
    <property type="term" value="P:methylation"/>
    <property type="evidence" value="ECO:0007669"/>
    <property type="project" value="UniProtKB-KW"/>
</dbReference>
<evidence type="ECO:0000313" key="7">
    <source>
        <dbReference type="EMBL" id="TCL03806.1"/>
    </source>
</evidence>
<dbReference type="AlphaFoldDB" id="A0A4R1NGH7"/>
<evidence type="ECO:0000256" key="3">
    <source>
        <dbReference type="ARBA" id="ARBA00022603"/>
    </source>
</evidence>
<protein>
    <recommendedName>
        <fullName evidence="2">site-specific DNA-methyltransferase (adenine-specific)</fullName>
        <ecNumber evidence="2">2.1.1.72</ecNumber>
    </recommendedName>
</protein>
<dbReference type="EMBL" id="SJOI01000001">
    <property type="protein sequence ID" value="TCL03806.1"/>
    <property type="molecule type" value="Genomic_DNA"/>
</dbReference>
<dbReference type="GO" id="GO:0043565">
    <property type="term" value="F:sequence-specific DNA binding"/>
    <property type="evidence" value="ECO:0007669"/>
    <property type="project" value="TreeGrafter"/>
</dbReference>
<evidence type="ECO:0000256" key="4">
    <source>
        <dbReference type="ARBA" id="ARBA00022679"/>
    </source>
</evidence>
<accession>A0A4R1NGH7</accession>
<sequence>MRFYTPLRYPGGKGKLSYYIKSLIEVNSLSDGYYIEPYAGGAAVAMDLLINEYVRNILINDVDPAVYSFWHSVLNHTDALCEMIEKCTVDMDTWYEQKDIINRISENSPLLIGFATFFLNRTNRSGILKAGVIGGKTQSGDWKMDVRFKKDDLISRIRKIASYKNRIKTTNYDASTLLLSTSELIGNTNKLLIYLDPPYYVKGQDLYRNYYEHDDHVIVKKTLEKSGISNWIVSYDNADEIKSIYTEYRKTEYSLSYTAQSKKIGEEVMIFSNSLILPTLTLGKEV</sequence>
<reference evidence="7 8" key="1">
    <citation type="submission" date="2019-02" db="EMBL/GenBank/DDBJ databases">
        <title>Investigation of anaerobic lignin degradation for improved lignocellulosic biofuels.</title>
        <authorList>
            <person name="Deangelis K."/>
        </authorList>
    </citation>
    <scope>NUCLEOTIDE SEQUENCE [LARGE SCALE GENOMIC DNA]</scope>
    <source>
        <strain evidence="7 8">159R</strain>
    </source>
</reference>
<comment type="catalytic activity">
    <reaction evidence="6">
        <text>a 2'-deoxyadenosine in DNA + S-adenosyl-L-methionine = an N(6)-methyl-2'-deoxyadenosine in DNA + S-adenosyl-L-homocysteine + H(+)</text>
        <dbReference type="Rhea" id="RHEA:15197"/>
        <dbReference type="Rhea" id="RHEA-COMP:12418"/>
        <dbReference type="Rhea" id="RHEA-COMP:12419"/>
        <dbReference type="ChEBI" id="CHEBI:15378"/>
        <dbReference type="ChEBI" id="CHEBI:57856"/>
        <dbReference type="ChEBI" id="CHEBI:59789"/>
        <dbReference type="ChEBI" id="CHEBI:90615"/>
        <dbReference type="ChEBI" id="CHEBI:90616"/>
        <dbReference type="EC" id="2.1.1.72"/>
    </reaction>
</comment>
<dbReference type="OrthoDB" id="9805629at2"/>
<dbReference type="Proteomes" id="UP000294555">
    <property type="component" value="Unassembled WGS sequence"/>
</dbReference>
<evidence type="ECO:0000256" key="2">
    <source>
        <dbReference type="ARBA" id="ARBA00011900"/>
    </source>
</evidence>
<dbReference type="SUPFAM" id="SSF53335">
    <property type="entry name" value="S-adenosyl-L-methionine-dependent methyltransferases"/>
    <property type="match status" value="1"/>
</dbReference>
<evidence type="ECO:0000256" key="1">
    <source>
        <dbReference type="ARBA" id="ARBA00006594"/>
    </source>
</evidence>
<dbReference type="Gene3D" id="1.10.1020.10">
    <property type="entry name" value="Adenine-specific Methyltransferase, Domain 2"/>
    <property type="match status" value="1"/>
</dbReference>